<evidence type="ECO:0000256" key="1">
    <source>
        <dbReference type="ARBA" id="ARBA00008520"/>
    </source>
</evidence>
<keyword evidence="3" id="KW-0732">Signal</keyword>
<dbReference type="EMBL" id="JNFP01000010">
    <property type="protein sequence ID" value="KIA64970.1"/>
    <property type="molecule type" value="Genomic_DNA"/>
</dbReference>
<evidence type="ECO:0000313" key="4">
    <source>
        <dbReference type="EMBL" id="KIA64970.1"/>
    </source>
</evidence>
<keyword evidence="5" id="KW-1185">Reference proteome</keyword>
<dbReference type="InterPro" id="IPR006059">
    <property type="entry name" value="SBP"/>
</dbReference>
<organism evidence="4 5">
    <name type="scientific">Nocardia vulneris</name>
    <dbReference type="NCBI Taxonomy" id="1141657"/>
    <lineage>
        <taxon>Bacteria</taxon>
        <taxon>Bacillati</taxon>
        <taxon>Actinomycetota</taxon>
        <taxon>Actinomycetes</taxon>
        <taxon>Mycobacteriales</taxon>
        <taxon>Nocardiaceae</taxon>
        <taxon>Nocardia</taxon>
    </lineage>
</organism>
<reference evidence="4 5" key="1">
    <citation type="journal article" date="2014" name="Int. J. Syst. Evol. Microbiol.">
        <title>Nocardia vulneris sp. nov., isolated from wounds of human patients in North America.</title>
        <authorList>
            <person name="Lasker B.A."/>
            <person name="Bell M."/>
            <person name="Klenk H.P."/>
            <person name="Sproer C."/>
            <person name="Schumann C."/>
            <person name="Schumann P."/>
            <person name="Brown J.M."/>
        </authorList>
    </citation>
    <scope>NUCLEOTIDE SEQUENCE [LARGE SCALE GENOMIC DNA]</scope>
    <source>
        <strain evidence="4 5">W9851</strain>
    </source>
</reference>
<protein>
    <recommendedName>
        <fullName evidence="6">Extracellular solute-binding protein</fullName>
    </recommendedName>
</protein>
<name>A0ABR4ZIG2_9NOCA</name>
<sequence>MQWGDFPTWISSIATSLALVGAAVAARVAYKVHGIESNRDKNHEEFTRRAQAAVISAWWGRDPTGTPDRWGIFVRNASNAPVYQAHLEVHGGGARLSCPTLGLPVVPPGETEVFHAIDTVLPNPADRYARHALADCQVALTFTDAVGTRWQRDRYGRLALEPRRELRIWGPPEAGDILDGFAADSLARYNVQIDCDTGTIGAELQSKFLRAAPPPDILIAPHDWLGELVERRCLDPVTLPDVYRDVFAPATIEAITYAGRPYSLPASLDTVALVRNTRLVRTAPETMDELLEIGDLLRRRRTGVDEILAVPVGAAGDPFHIWPLLSSAGAWLFGYADDRWDPRVNGIGTPETTAAFERLRGLGLDGVIRPDIEHGKAFELFVSGRTAFLLTTFGPVAKAMRLGIDLAVSAVPRFRDGADALPFVAVNGFQIAGGGTNRSVATEFVSDYFTRAAVVRAMDSLGTLLPPGAEGVAETQRIFLELCKQGRPMPSFPRMRQVWRELAKAELDLLSGADAATVARITAREIDRYLD</sequence>
<keyword evidence="2" id="KW-0813">Transport</keyword>
<dbReference type="PANTHER" id="PTHR30061:SF50">
    <property type="entry name" value="MALTOSE_MALTODEXTRIN-BINDING PERIPLASMIC PROTEIN"/>
    <property type="match status" value="1"/>
</dbReference>
<accession>A0ABR4ZIG2</accession>
<comment type="caution">
    <text evidence="4">The sequence shown here is derived from an EMBL/GenBank/DDBJ whole genome shotgun (WGS) entry which is preliminary data.</text>
</comment>
<dbReference type="Pfam" id="PF13416">
    <property type="entry name" value="SBP_bac_8"/>
    <property type="match status" value="1"/>
</dbReference>
<evidence type="ECO:0000313" key="5">
    <source>
        <dbReference type="Proteomes" id="UP000031364"/>
    </source>
</evidence>
<proteinExistence type="inferred from homology"/>
<evidence type="ECO:0000256" key="2">
    <source>
        <dbReference type="ARBA" id="ARBA00022448"/>
    </source>
</evidence>
<gene>
    <name evidence="4" type="ORF">FG87_10335</name>
</gene>
<dbReference type="RefSeq" id="WP_043667879.1">
    <property type="nucleotide sequence ID" value="NZ_BDCI01000035.1"/>
</dbReference>
<dbReference type="SUPFAM" id="SSF53850">
    <property type="entry name" value="Periplasmic binding protein-like II"/>
    <property type="match status" value="1"/>
</dbReference>
<evidence type="ECO:0000256" key="3">
    <source>
        <dbReference type="ARBA" id="ARBA00022729"/>
    </source>
</evidence>
<dbReference type="PANTHER" id="PTHR30061">
    <property type="entry name" value="MALTOSE-BINDING PERIPLASMIC PROTEIN"/>
    <property type="match status" value="1"/>
</dbReference>
<dbReference type="Proteomes" id="UP000031364">
    <property type="component" value="Unassembled WGS sequence"/>
</dbReference>
<dbReference type="Gene3D" id="3.40.190.10">
    <property type="entry name" value="Periplasmic binding protein-like II"/>
    <property type="match status" value="2"/>
</dbReference>
<evidence type="ECO:0008006" key="6">
    <source>
        <dbReference type="Google" id="ProtNLM"/>
    </source>
</evidence>
<comment type="similarity">
    <text evidence="1">Belongs to the bacterial solute-binding protein 1 family.</text>
</comment>